<gene>
    <name evidence="1" type="ORF">AALO_G00160370</name>
</gene>
<evidence type="ECO:0000313" key="2">
    <source>
        <dbReference type="Proteomes" id="UP000823561"/>
    </source>
</evidence>
<name>A0AAV6GA26_9TELE</name>
<reference evidence="1" key="1">
    <citation type="submission" date="2020-10" db="EMBL/GenBank/DDBJ databases">
        <title>Chromosome-scale genome assembly of the Allis shad, Alosa alosa.</title>
        <authorList>
            <person name="Margot Z."/>
            <person name="Christophe K."/>
            <person name="Cabau C."/>
            <person name="Louis A."/>
            <person name="Berthelot C."/>
            <person name="Parey E."/>
            <person name="Roest Crollius H."/>
            <person name="Montfort J."/>
            <person name="Robinson-Rechavi M."/>
            <person name="Bucao C."/>
            <person name="Bouchez O."/>
            <person name="Gislard M."/>
            <person name="Lluch J."/>
            <person name="Milhes M."/>
            <person name="Lampietro C."/>
            <person name="Lopez Roques C."/>
            <person name="Donnadieu C."/>
            <person name="Braasch I."/>
            <person name="Desvignes T."/>
            <person name="Postlethwait J."/>
            <person name="Bobe J."/>
            <person name="Guiguen Y."/>
        </authorList>
    </citation>
    <scope>NUCLEOTIDE SEQUENCE</scope>
    <source>
        <strain evidence="1">M-15738</strain>
        <tissue evidence="1">Blood</tissue>
    </source>
</reference>
<dbReference type="EMBL" id="JADWDJ010000012">
    <property type="protein sequence ID" value="KAG5271984.1"/>
    <property type="molecule type" value="Genomic_DNA"/>
</dbReference>
<proteinExistence type="predicted"/>
<organism evidence="1 2">
    <name type="scientific">Alosa alosa</name>
    <name type="common">allis shad</name>
    <dbReference type="NCBI Taxonomy" id="278164"/>
    <lineage>
        <taxon>Eukaryota</taxon>
        <taxon>Metazoa</taxon>
        <taxon>Chordata</taxon>
        <taxon>Craniata</taxon>
        <taxon>Vertebrata</taxon>
        <taxon>Euteleostomi</taxon>
        <taxon>Actinopterygii</taxon>
        <taxon>Neopterygii</taxon>
        <taxon>Teleostei</taxon>
        <taxon>Clupei</taxon>
        <taxon>Clupeiformes</taxon>
        <taxon>Clupeoidei</taxon>
        <taxon>Clupeidae</taxon>
        <taxon>Alosa</taxon>
    </lineage>
</organism>
<keyword evidence="2" id="KW-1185">Reference proteome</keyword>
<dbReference type="Proteomes" id="UP000823561">
    <property type="component" value="Chromosome 12"/>
</dbReference>
<dbReference type="AlphaFoldDB" id="A0AAV6GA26"/>
<evidence type="ECO:0000313" key="1">
    <source>
        <dbReference type="EMBL" id="KAG5271984.1"/>
    </source>
</evidence>
<comment type="caution">
    <text evidence="1">The sequence shown here is derived from an EMBL/GenBank/DDBJ whole genome shotgun (WGS) entry which is preliminary data.</text>
</comment>
<accession>A0AAV6GA26</accession>
<sequence>MSIKEGRPREGLMMMQELDDRLKEQIDKLEHIRRSVGELKESMSESSAKDLKQSIGDHMDWLSHLTQRVETLQMNTTVFVQMNTKPRSFKGKRGLRQSSRWGGSHLVDDAQSEYGWSPIRRAGFSIASRPLRIGSALHL</sequence>
<protein>
    <submittedName>
        <fullName evidence="1">Uncharacterized protein</fullName>
    </submittedName>
</protein>